<organism evidence="1 2">
    <name type="scientific">Rhinolophus ferrumequinum</name>
    <name type="common">Greater horseshoe bat</name>
    <dbReference type="NCBI Taxonomy" id="59479"/>
    <lineage>
        <taxon>Eukaryota</taxon>
        <taxon>Metazoa</taxon>
        <taxon>Chordata</taxon>
        <taxon>Craniata</taxon>
        <taxon>Vertebrata</taxon>
        <taxon>Euteleostomi</taxon>
        <taxon>Mammalia</taxon>
        <taxon>Eutheria</taxon>
        <taxon>Laurasiatheria</taxon>
        <taxon>Chiroptera</taxon>
        <taxon>Yinpterochiroptera</taxon>
        <taxon>Rhinolophoidea</taxon>
        <taxon>Rhinolophidae</taxon>
        <taxon>Rhinolophinae</taxon>
        <taxon>Rhinolophus</taxon>
    </lineage>
</organism>
<proteinExistence type="predicted"/>
<dbReference type="AlphaFoldDB" id="A0A7J8AV40"/>
<evidence type="ECO:0000313" key="1">
    <source>
        <dbReference type="EMBL" id="KAF6390413.1"/>
    </source>
</evidence>
<evidence type="ECO:0000313" key="2">
    <source>
        <dbReference type="Proteomes" id="UP000585614"/>
    </source>
</evidence>
<dbReference type="Proteomes" id="UP000585614">
    <property type="component" value="Unassembled WGS sequence"/>
</dbReference>
<dbReference type="EMBL" id="JACAGC010000001">
    <property type="protein sequence ID" value="KAF6390413.1"/>
    <property type="molecule type" value="Genomic_DNA"/>
</dbReference>
<gene>
    <name evidence="1" type="ORF">mRhiFer1_007969</name>
</gene>
<sequence length="139" mass="16322">MSLPIIFLHQFAKYYSCSFKSPPPSSKRSVSSVSSKSEFHKVVSTPGIFFNSFCLEFSVSFLSDNSCLSSNLDPFPIISFSPLRFLYSHYLVFSEQRKPVRYLFRDISYTVFKKFFLVQYRALAWHFYDFGYNVGKWTM</sequence>
<protein>
    <submittedName>
        <fullName evidence="1">Uncharacterized protein</fullName>
    </submittedName>
</protein>
<comment type="caution">
    <text evidence="1">The sequence shown here is derived from an EMBL/GenBank/DDBJ whole genome shotgun (WGS) entry which is preliminary data.</text>
</comment>
<name>A0A7J8AV40_RHIFE</name>
<reference evidence="1 2" key="1">
    <citation type="journal article" date="2020" name="Nature">
        <title>Six reference-quality genomes reveal evolution of bat adaptations.</title>
        <authorList>
            <person name="Jebb D."/>
            <person name="Huang Z."/>
            <person name="Pippel M."/>
            <person name="Hughes G.M."/>
            <person name="Lavrichenko K."/>
            <person name="Devanna P."/>
            <person name="Winkler S."/>
            <person name="Jermiin L.S."/>
            <person name="Skirmuntt E.C."/>
            <person name="Katzourakis A."/>
            <person name="Burkitt-Gray L."/>
            <person name="Ray D.A."/>
            <person name="Sullivan K.A.M."/>
            <person name="Roscito J.G."/>
            <person name="Kirilenko B.M."/>
            <person name="Davalos L.M."/>
            <person name="Corthals A.P."/>
            <person name="Power M.L."/>
            <person name="Jones G."/>
            <person name="Ransome R.D."/>
            <person name="Dechmann D.K.N."/>
            <person name="Locatelli A.G."/>
            <person name="Puechmaille S.J."/>
            <person name="Fedrigo O."/>
            <person name="Jarvis E.D."/>
            <person name="Hiller M."/>
            <person name="Vernes S.C."/>
            <person name="Myers E.W."/>
            <person name="Teeling E.C."/>
        </authorList>
    </citation>
    <scope>NUCLEOTIDE SEQUENCE [LARGE SCALE GENOMIC DNA]</scope>
    <source>
        <strain evidence="1">MRhiFer1</strain>
        <tissue evidence="1">Lung</tissue>
    </source>
</reference>
<accession>A0A7J8AV40</accession>